<accession>A0A1J5DR90</accession>
<keyword evidence="5" id="KW-0472">Membrane</keyword>
<gene>
    <name evidence="6" type="ORF">AUJ95_07355</name>
</gene>
<sequence length="207" mass="23012">MNIQHLKGGFRLQVYNLSKQGVANPKIGILILCLCVLMTGCSPRDKAVVNILKDESEATLKGFHLVETVNGKPQWELSGKNAETKQDIINIHNINCTFFHSQTGEIMLKVISNSGRLETNTREIELIGKVIAEDSSKNLFYSSRLIWDAGRSVLNSPEEITIQMKNAIFKADTLTIDPDTQVIEAKGVRISIGGQPFNPSFDNEVQR</sequence>
<dbReference type="InterPro" id="IPR026265">
    <property type="entry name" value="LptC"/>
</dbReference>
<keyword evidence="1" id="KW-1003">Cell membrane</keyword>
<dbReference type="Gene3D" id="2.60.450.10">
    <property type="entry name" value="Lipopolysaccharide (LPS) transport protein A like domain"/>
    <property type="match status" value="1"/>
</dbReference>
<dbReference type="Proteomes" id="UP000183085">
    <property type="component" value="Unassembled WGS sequence"/>
</dbReference>
<evidence type="ECO:0000256" key="3">
    <source>
        <dbReference type="ARBA" id="ARBA00022692"/>
    </source>
</evidence>
<evidence type="ECO:0000256" key="1">
    <source>
        <dbReference type="ARBA" id="ARBA00022475"/>
    </source>
</evidence>
<evidence type="ECO:0000256" key="4">
    <source>
        <dbReference type="ARBA" id="ARBA00022989"/>
    </source>
</evidence>
<dbReference type="GO" id="GO:0030288">
    <property type="term" value="C:outer membrane-bounded periplasmic space"/>
    <property type="evidence" value="ECO:0007669"/>
    <property type="project" value="TreeGrafter"/>
</dbReference>
<reference evidence="6 7" key="1">
    <citation type="journal article" date="2016" name="Environ. Microbiol.">
        <title>Genomic resolution of a cold subsurface aquifer community provides metabolic insights for novel microbes adapted to high CO concentrations.</title>
        <authorList>
            <person name="Probst A.J."/>
            <person name="Castelle C.J."/>
            <person name="Singh A."/>
            <person name="Brown C.T."/>
            <person name="Anantharaman K."/>
            <person name="Sharon I."/>
            <person name="Hug L.A."/>
            <person name="Burstein D."/>
            <person name="Emerson J.B."/>
            <person name="Thomas B.C."/>
            <person name="Banfield J.F."/>
        </authorList>
    </citation>
    <scope>NUCLEOTIDE SEQUENCE [LARGE SCALE GENOMIC DNA]</scope>
    <source>
        <strain evidence="6">CG2_30_40_21</strain>
    </source>
</reference>
<organism evidence="6 7">
    <name type="scientific">Candidatus Desantisbacteria bacterium CG2_30_40_21</name>
    <dbReference type="NCBI Taxonomy" id="1817895"/>
    <lineage>
        <taxon>Bacteria</taxon>
        <taxon>Candidatus Desantisiibacteriota</taxon>
    </lineage>
</organism>
<keyword evidence="2" id="KW-0997">Cell inner membrane</keyword>
<dbReference type="GO" id="GO:0015221">
    <property type="term" value="F:lipopolysaccharide transmembrane transporter activity"/>
    <property type="evidence" value="ECO:0007669"/>
    <property type="project" value="InterPro"/>
</dbReference>
<evidence type="ECO:0000256" key="5">
    <source>
        <dbReference type="ARBA" id="ARBA00023136"/>
    </source>
</evidence>
<evidence type="ECO:0000256" key="2">
    <source>
        <dbReference type="ARBA" id="ARBA00022519"/>
    </source>
</evidence>
<comment type="caution">
    <text evidence="6">The sequence shown here is derived from an EMBL/GenBank/DDBJ whole genome shotgun (WGS) entry which is preliminary data.</text>
</comment>
<dbReference type="GO" id="GO:0017089">
    <property type="term" value="F:glycolipid transfer activity"/>
    <property type="evidence" value="ECO:0007669"/>
    <property type="project" value="TreeGrafter"/>
</dbReference>
<name>A0A1J5DR90_9BACT</name>
<keyword evidence="4" id="KW-1133">Transmembrane helix</keyword>
<evidence type="ECO:0000313" key="7">
    <source>
        <dbReference type="Proteomes" id="UP000183085"/>
    </source>
</evidence>
<dbReference type="PANTHER" id="PTHR37481:SF1">
    <property type="entry name" value="LIPOPOLYSACCHARIDE EXPORT SYSTEM PROTEIN LPTC"/>
    <property type="match status" value="1"/>
</dbReference>
<keyword evidence="3" id="KW-0812">Transmembrane</keyword>
<dbReference type="InterPro" id="IPR010664">
    <property type="entry name" value="LipoPS_assembly_LptC-rel"/>
</dbReference>
<dbReference type="InterPro" id="IPR052363">
    <property type="entry name" value="LPS_export_LptC"/>
</dbReference>
<dbReference type="Pfam" id="PF06835">
    <property type="entry name" value="LptC"/>
    <property type="match status" value="1"/>
</dbReference>
<evidence type="ECO:0000313" key="6">
    <source>
        <dbReference type="EMBL" id="OIP37995.1"/>
    </source>
</evidence>
<dbReference type="PANTHER" id="PTHR37481">
    <property type="entry name" value="LIPOPOLYSACCHARIDE EXPORT SYSTEM PROTEIN LPTC"/>
    <property type="match status" value="1"/>
</dbReference>
<proteinExistence type="predicted"/>
<protein>
    <submittedName>
        <fullName evidence="6">LPS export ABC transporter periplasmic protein LptC</fullName>
    </submittedName>
</protein>
<dbReference type="EMBL" id="MNYI01000191">
    <property type="protein sequence ID" value="OIP37995.1"/>
    <property type="molecule type" value="Genomic_DNA"/>
</dbReference>
<dbReference type="GO" id="GO:0005886">
    <property type="term" value="C:plasma membrane"/>
    <property type="evidence" value="ECO:0007669"/>
    <property type="project" value="InterPro"/>
</dbReference>
<dbReference type="STRING" id="1817895.AUJ95_07355"/>
<dbReference type="NCBIfam" id="TIGR04409">
    <property type="entry name" value="LptC_YrbK"/>
    <property type="match status" value="1"/>
</dbReference>
<dbReference type="AlphaFoldDB" id="A0A1J5DR90"/>